<comment type="similarity">
    <text evidence="1">Belongs to the metallophosphoesterase superfamily. YfcE family.</text>
</comment>
<dbReference type="KEGG" id="pphr:APZ00_25625"/>
<protein>
    <submittedName>
        <fullName evidence="3">Calcineurin</fullName>
    </submittedName>
</protein>
<dbReference type="Proteomes" id="UP000064921">
    <property type="component" value="Plasmid p.p-1"/>
</dbReference>
<feature type="domain" description="Calcineurin-like phosphoesterase" evidence="2">
    <location>
        <begin position="1"/>
        <end position="179"/>
    </location>
</feature>
<dbReference type="InterPro" id="IPR050126">
    <property type="entry name" value="Ap4A_hydrolase"/>
</dbReference>
<accession>A0A0U3NLT4</accession>
<proteinExistence type="inferred from homology"/>
<keyword evidence="4" id="KW-1185">Reference proteome</keyword>
<dbReference type="GO" id="GO:0005737">
    <property type="term" value="C:cytoplasm"/>
    <property type="evidence" value="ECO:0007669"/>
    <property type="project" value="TreeGrafter"/>
</dbReference>
<sequence length="244" mass="25865">MRIAVISDVHGNLIALDAVLDHIARQQPDAIVNLGDLVSGPYDPHGSAERQMRLAAMTLAGNHERQLLEGGTGFSDSFARARITQAHMDWIASLPQTLTLAEGEVFACHGSPAGGDLEYLLEDVSRGFPVLDTQAAIASRIAGTGSARVVLCGHTHIPRLAWVNGVLIVNPGSVGMPAYEDDAPVPHVMEAGTPHARYAMVERTADGWAATFHAIPYDFAAAADQARQAGREATATATLSGRMR</sequence>
<dbReference type="PIRSF" id="PIRSF000883">
    <property type="entry name" value="Pesterase_MJ0912"/>
    <property type="match status" value="1"/>
</dbReference>
<evidence type="ECO:0000313" key="3">
    <source>
        <dbReference type="EMBL" id="ALV30592.1"/>
    </source>
</evidence>
<dbReference type="Gene3D" id="3.60.21.10">
    <property type="match status" value="1"/>
</dbReference>
<dbReference type="InterPro" id="IPR029052">
    <property type="entry name" value="Metallo-depent_PP-like"/>
</dbReference>
<dbReference type="InterPro" id="IPR011152">
    <property type="entry name" value="Pesterase_MJ0912"/>
</dbReference>
<evidence type="ECO:0000259" key="2">
    <source>
        <dbReference type="Pfam" id="PF12850"/>
    </source>
</evidence>
<gene>
    <name evidence="3" type="ORF">APZ00_25625</name>
</gene>
<dbReference type="GO" id="GO:0016791">
    <property type="term" value="F:phosphatase activity"/>
    <property type="evidence" value="ECO:0007669"/>
    <property type="project" value="TreeGrafter"/>
</dbReference>
<dbReference type="PANTHER" id="PTHR42850:SF2">
    <property type="entry name" value="BLL5683 PROTEIN"/>
    <property type="match status" value="1"/>
</dbReference>
<geneLocation type="plasmid" evidence="3 4">
    <name>p.p-1</name>
</geneLocation>
<reference evidence="3 4" key="1">
    <citation type="submission" date="2015-10" db="EMBL/GenBank/DDBJ databases">
        <title>The world's first case of liver abscess caused by Pannonibacter phragmitetus.</title>
        <authorList>
            <person name="Ming D."/>
            <person name="Wang M."/>
            <person name="Zhou Y."/>
            <person name="Jiang T."/>
            <person name="Hu S."/>
        </authorList>
    </citation>
    <scope>NUCLEOTIDE SEQUENCE [LARGE SCALE GENOMIC DNA]</scope>
    <source>
        <strain evidence="3 4">31801</strain>
        <plasmid evidence="4">Plasmid p.p-1</plasmid>
    </source>
</reference>
<dbReference type="AlphaFoldDB" id="A0A0U3NLT4"/>
<organism evidence="3 4">
    <name type="scientific">Pannonibacter phragmitetus</name>
    <dbReference type="NCBI Taxonomy" id="121719"/>
    <lineage>
        <taxon>Bacteria</taxon>
        <taxon>Pseudomonadati</taxon>
        <taxon>Pseudomonadota</taxon>
        <taxon>Alphaproteobacteria</taxon>
        <taxon>Hyphomicrobiales</taxon>
        <taxon>Stappiaceae</taxon>
        <taxon>Pannonibacter</taxon>
    </lineage>
</organism>
<dbReference type="SUPFAM" id="SSF56300">
    <property type="entry name" value="Metallo-dependent phosphatases"/>
    <property type="match status" value="1"/>
</dbReference>
<evidence type="ECO:0000256" key="1">
    <source>
        <dbReference type="ARBA" id="ARBA00008950"/>
    </source>
</evidence>
<name>A0A0U3NLT4_9HYPH</name>
<dbReference type="SMR" id="A0A0U3NLT4"/>
<dbReference type="Pfam" id="PF12850">
    <property type="entry name" value="Metallophos_2"/>
    <property type="match status" value="1"/>
</dbReference>
<dbReference type="eggNOG" id="COG0639">
    <property type="taxonomic scope" value="Bacteria"/>
</dbReference>
<keyword evidence="3" id="KW-0614">Plasmid</keyword>
<evidence type="ECO:0000313" key="4">
    <source>
        <dbReference type="Proteomes" id="UP000064921"/>
    </source>
</evidence>
<dbReference type="RefSeq" id="WP_058901108.1">
    <property type="nucleotide sequence ID" value="NZ_CP013069.1"/>
</dbReference>
<dbReference type="InterPro" id="IPR024654">
    <property type="entry name" value="Calcineurin-like_PHP_lpxH"/>
</dbReference>
<dbReference type="PANTHER" id="PTHR42850">
    <property type="entry name" value="METALLOPHOSPHOESTERASE"/>
    <property type="match status" value="1"/>
</dbReference>
<dbReference type="EMBL" id="CP013069">
    <property type="protein sequence ID" value="ALV30592.1"/>
    <property type="molecule type" value="Genomic_DNA"/>
</dbReference>